<dbReference type="RefSeq" id="WP_161977861.1">
    <property type="nucleotide sequence ID" value="NZ_BIFS01000002.1"/>
</dbReference>
<dbReference type="InterPro" id="IPR004638">
    <property type="entry name" value="EmrB-like"/>
</dbReference>
<feature type="transmembrane region" description="Helical" evidence="8">
    <location>
        <begin position="20"/>
        <end position="45"/>
    </location>
</feature>
<keyword evidence="6 8" id="KW-1133">Transmembrane helix</keyword>
<evidence type="ECO:0000256" key="1">
    <source>
        <dbReference type="ARBA" id="ARBA00004651"/>
    </source>
</evidence>
<dbReference type="SUPFAM" id="SSF103473">
    <property type="entry name" value="MFS general substrate transporter"/>
    <property type="match status" value="1"/>
</dbReference>
<evidence type="ECO:0000256" key="2">
    <source>
        <dbReference type="ARBA" id="ARBA00008537"/>
    </source>
</evidence>
<feature type="transmembrane region" description="Helical" evidence="8">
    <location>
        <begin position="146"/>
        <end position="165"/>
    </location>
</feature>
<dbReference type="Proteomes" id="UP000287188">
    <property type="component" value="Unassembled WGS sequence"/>
</dbReference>
<dbReference type="InterPro" id="IPR036259">
    <property type="entry name" value="MFS_trans_sf"/>
</dbReference>
<dbReference type="GO" id="GO:0005886">
    <property type="term" value="C:plasma membrane"/>
    <property type="evidence" value="ECO:0007669"/>
    <property type="project" value="UniProtKB-SubCell"/>
</dbReference>
<comment type="subcellular location">
    <subcellularLocation>
        <location evidence="1">Cell membrane</location>
        <topology evidence="1">Multi-pass membrane protein</topology>
    </subcellularLocation>
</comment>
<feature type="transmembrane region" description="Helical" evidence="8">
    <location>
        <begin position="177"/>
        <end position="197"/>
    </location>
</feature>
<dbReference type="NCBIfam" id="TIGR00711">
    <property type="entry name" value="efflux_EmrB"/>
    <property type="match status" value="1"/>
</dbReference>
<keyword evidence="3" id="KW-0813">Transport</keyword>
<comment type="caution">
    <text evidence="10">The sequence shown here is derived from an EMBL/GenBank/DDBJ whole genome shotgun (WGS) entry which is preliminary data.</text>
</comment>
<keyword evidence="5 8" id="KW-0812">Transmembrane</keyword>
<feature type="domain" description="Major facilitator superfamily (MFS) profile" evidence="9">
    <location>
        <begin position="21"/>
        <end position="459"/>
    </location>
</feature>
<evidence type="ECO:0000259" key="9">
    <source>
        <dbReference type="PROSITE" id="PS50850"/>
    </source>
</evidence>
<evidence type="ECO:0000256" key="4">
    <source>
        <dbReference type="ARBA" id="ARBA00022475"/>
    </source>
</evidence>
<name>A0A402AVG9_9CHLR</name>
<feature type="transmembrane region" description="Helical" evidence="8">
    <location>
        <begin position="209"/>
        <end position="227"/>
    </location>
</feature>
<evidence type="ECO:0000256" key="5">
    <source>
        <dbReference type="ARBA" id="ARBA00022692"/>
    </source>
</evidence>
<keyword evidence="11" id="KW-1185">Reference proteome</keyword>
<dbReference type="GO" id="GO:0022857">
    <property type="term" value="F:transmembrane transporter activity"/>
    <property type="evidence" value="ECO:0007669"/>
    <property type="project" value="InterPro"/>
</dbReference>
<evidence type="ECO:0000256" key="8">
    <source>
        <dbReference type="SAM" id="Phobius"/>
    </source>
</evidence>
<evidence type="ECO:0000256" key="7">
    <source>
        <dbReference type="ARBA" id="ARBA00023136"/>
    </source>
</evidence>
<dbReference type="Gene3D" id="1.20.1250.20">
    <property type="entry name" value="MFS general substrate transporter like domains"/>
    <property type="match status" value="1"/>
</dbReference>
<evidence type="ECO:0000313" key="10">
    <source>
        <dbReference type="EMBL" id="GCE23013.1"/>
    </source>
</evidence>
<dbReference type="Gene3D" id="1.20.1720.10">
    <property type="entry name" value="Multidrug resistance protein D"/>
    <property type="match status" value="1"/>
</dbReference>
<feature type="transmembrane region" description="Helical" evidence="8">
    <location>
        <begin position="306"/>
        <end position="329"/>
    </location>
</feature>
<evidence type="ECO:0000313" key="11">
    <source>
        <dbReference type="Proteomes" id="UP000287188"/>
    </source>
</evidence>
<keyword evidence="7 8" id="KW-0472">Membrane</keyword>
<dbReference type="PANTHER" id="PTHR42718">
    <property type="entry name" value="MAJOR FACILITATOR SUPERFAMILY MULTIDRUG TRANSPORTER MFSC"/>
    <property type="match status" value="1"/>
</dbReference>
<feature type="transmembrane region" description="Helical" evidence="8">
    <location>
        <begin position="412"/>
        <end position="428"/>
    </location>
</feature>
<evidence type="ECO:0000256" key="6">
    <source>
        <dbReference type="ARBA" id="ARBA00022989"/>
    </source>
</evidence>
<proteinExistence type="inferred from homology"/>
<feature type="transmembrane region" description="Helical" evidence="8">
    <location>
        <begin position="341"/>
        <end position="359"/>
    </location>
</feature>
<keyword evidence="4" id="KW-1003">Cell membrane</keyword>
<feature type="transmembrane region" description="Helical" evidence="8">
    <location>
        <begin position="434"/>
        <end position="458"/>
    </location>
</feature>
<protein>
    <submittedName>
        <fullName evidence="10">MFS transporter</fullName>
    </submittedName>
</protein>
<organism evidence="10 11">
    <name type="scientific">Dictyobacter kobayashii</name>
    <dbReference type="NCBI Taxonomy" id="2014872"/>
    <lineage>
        <taxon>Bacteria</taxon>
        <taxon>Bacillati</taxon>
        <taxon>Chloroflexota</taxon>
        <taxon>Ktedonobacteria</taxon>
        <taxon>Ktedonobacterales</taxon>
        <taxon>Dictyobacteraceae</taxon>
        <taxon>Dictyobacter</taxon>
    </lineage>
</organism>
<dbReference type="CDD" id="cd17321">
    <property type="entry name" value="MFS_MMR_MDR_like"/>
    <property type="match status" value="1"/>
</dbReference>
<dbReference type="PROSITE" id="PS50850">
    <property type="entry name" value="MFS"/>
    <property type="match status" value="1"/>
</dbReference>
<comment type="similarity">
    <text evidence="2">Belongs to the major facilitator superfamily. EmrB family.</text>
</comment>
<dbReference type="PANTHER" id="PTHR42718:SF9">
    <property type="entry name" value="MAJOR FACILITATOR SUPERFAMILY MULTIDRUG TRANSPORTER MFSC"/>
    <property type="match status" value="1"/>
</dbReference>
<dbReference type="Pfam" id="PF07690">
    <property type="entry name" value="MFS_1"/>
    <property type="match status" value="1"/>
</dbReference>
<dbReference type="AlphaFoldDB" id="A0A402AVG9"/>
<feature type="transmembrane region" description="Helical" evidence="8">
    <location>
        <begin position="87"/>
        <end position="106"/>
    </location>
</feature>
<dbReference type="InterPro" id="IPR020846">
    <property type="entry name" value="MFS_dom"/>
</dbReference>
<dbReference type="InterPro" id="IPR011701">
    <property type="entry name" value="MFS"/>
</dbReference>
<feature type="transmembrane region" description="Helical" evidence="8">
    <location>
        <begin position="277"/>
        <end position="300"/>
    </location>
</feature>
<evidence type="ECO:0000256" key="3">
    <source>
        <dbReference type="ARBA" id="ARBA00022448"/>
    </source>
</evidence>
<sequence>MRIEQQATSAPSEKGALHALGLTAICFGFFMVILDTSVVNVALPAMQHDLHGSLEGLQWVVNGYTLTFASLLLSAGTLGDRLGHKRAFLMGYLLFTGASLLCSLAPSLNTLIAARVLQGVGPALLVPSSLSLISHGFQNPGQRARAVGIWAGSSGIGLAGGPVIGGMLVEMLGWRSIFLLNVPLGLLALALTMRFVSETPRTTALKRDLWGQACVIVALATLTYALIEGRSQGWISPQIVGMFVLCIGATGGFLLIEMRHSTPMLPLHFFSAAAFSMPILVGCILNFGLYGVLFVLSLFFQDIYHYPAALAGVALLPITVATGSTALLSGRITARLGTRRPMIGGLAAGCLGTVLLLLGETGNTIFLLMAGEIIIGLGCGMTVPAMTTAILNTVPRSQIGVASALLNASRQVGGVLGVAILGSILGSLSERNAFLAGMHSALLLVALLFLLGGVLTSIT</sequence>
<feature type="transmembrane region" description="Helical" evidence="8">
    <location>
        <begin position="57"/>
        <end position="75"/>
    </location>
</feature>
<gene>
    <name evidence="10" type="ORF">KDK_68130</name>
</gene>
<dbReference type="EMBL" id="BIFS01000002">
    <property type="protein sequence ID" value="GCE23013.1"/>
    <property type="molecule type" value="Genomic_DNA"/>
</dbReference>
<feature type="transmembrane region" description="Helical" evidence="8">
    <location>
        <begin position="365"/>
        <end position="391"/>
    </location>
</feature>
<accession>A0A402AVG9</accession>
<feature type="transmembrane region" description="Helical" evidence="8">
    <location>
        <begin position="239"/>
        <end position="256"/>
    </location>
</feature>
<reference evidence="11" key="1">
    <citation type="submission" date="2018-12" db="EMBL/GenBank/DDBJ databases">
        <title>Tengunoibacter tsumagoiensis gen. nov., sp. nov., Dictyobacter kobayashii sp. nov., D. alpinus sp. nov., and D. joshuensis sp. nov. and description of Dictyobacteraceae fam. nov. within the order Ktedonobacterales isolated from Tengu-no-mugimeshi.</title>
        <authorList>
            <person name="Wang C.M."/>
            <person name="Zheng Y."/>
            <person name="Sakai Y."/>
            <person name="Toyoda A."/>
            <person name="Minakuchi Y."/>
            <person name="Abe K."/>
            <person name="Yokota A."/>
            <person name="Yabe S."/>
        </authorList>
    </citation>
    <scope>NUCLEOTIDE SEQUENCE [LARGE SCALE GENOMIC DNA]</scope>
    <source>
        <strain evidence="11">Uno11</strain>
    </source>
</reference>
<feature type="transmembrane region" description="Helical" evidence="8">
    <location>
        <begin position="112"/>
        <end position="134"/>
    </location>
</feature>